<dbReference type="GO" id="GO:0008097">
    <property type="term" value="F:5S rRNA binding"/>
    <property type="evidence" value="ECO:0007669"/>
    <property type="project" value="InterPro"/>
</dbReference>
<dbReference type="SUPFAM" id="SSF50715">
    <property type="entry name" value="Ribosomal protein L25-like"/>
    <property type="match status" value="1"/>
</dbReference>
<dbReference type="PANTHER" id="PTHR33284">
    <property type="entry name" value="RIBOSOMAL PROTEIN L25/GLN-TRNA SYNTHETASE, ANTI-CODON-BINDING DOMAIN-CONTAINING PROTEIN"/>
    <property type="match status" value="1"/>
</dbReference>
<feature type="domain" description="Large ribosomal subunit protein bL25 beta" evidence="8">
    <location>
        <begin position="99"/>
        <end position="184"/>
    </location>
</feature>
<evidence type="ECO:0000256" key="2">
    <source>
        <dbReference type="ARBA" id="ARBA00022884"/>
    </source>
</evidence>
<evidence type="ECO:0000256" key="6">
    <source>
        <dbReference type="SAM" id="MobiDB-lite"/>
    </source>
</evidence>
<evidence type="ECO:0000256" key="1">
    <source>
        <dbReference type="ARBA" id="ARBA00022730"/>
    </source>
</evidence>
<keyword evidence="4 5" id="KW-0687">Ribonucleoprotein</keyword>
<dbReference type="InterPro" id="IPR037121">
    <property type="entry name" value="Ribosomal_bL25_C"/>
</dbReference>
<dbReference type="Gene3D" id="2.40.240.10">
    <property type="entry name" value="Ribosomal Protein L25, Chain P"/>
    <property type="match status" value="1"/>
</dbReference>
<dbReference type="PANTHER" id="PTHR33284:SF1">
    <property type="entry name" value="RIBOSOMAL PROTEIN L25_GLN-TRNA SYNTHETASE, ANTI-CODON-BINDING DOMAIN-CONTAINING PROTEIN"/>
    <property type="match status" value="1"/>
</dbReference>
<dbReference type="GO" id="GO:0003735">
    <property type="term" value="F:structural constituent of ribosome"/>
    <property type="evidence" value="ECO:0007669"/>
    <property type="project" value="InterPro"/>
</dbReference>
<keyword evidence="3 5" id="KW-0689">Ribosomal protein</keyword>
<evidence type="ECO:0000256" key="3">
    <source>
        <dbReference type="ARBA" id="ARBA00022980"/>
    </source>
</evidence>
<feature type="compositionally biased region" description="Basic and acidic residues" evidence="6">
    <location>
        <begin position="209"/>
        <end position="236"/>
    </location>
</feature>
<dbReference type="InterPro" id="IPR020057">
    <property type="entry name" value="Ribosomal_bL25_b-dom"/>
</dbReference>
<dbReference type="InterPro" id="IPR020930">
    <property type="entry name" value="Ribosomal_uL5_bac-type"/>
</dbReference>
<comment type="caution">
    <text evidence="9">The sequence shown here is derived from an EMBL/GenBank/DDBJ whole genome shotgun (WGS) entry which is preliminary data.</text>
</comment>
<dbReference type="Gene3D" id="2.170.120.20">
    <property type="entry name" value="Ribosomal protein L25, beta domain"/>
    <property type="match status" value="1"/>
</dbReference>
<evidence type="ECO:0000259" key="8">
    <source>
        <dbReference type="Pfam" id="PF14693"/>
    </source>
</evidence>
<evidence type="ECO:0000259" key="7">
    <source>
        <dbReference type="Pfam" id="PF01386"/>
    </source>
</evidence>
<feature type="compositionally biased region" description="Low complexity" evidence="6">
    <location>
        <begin position="195"/>
        <end position="208"/>
    </location>
</feature>
<dbReference type="InterPro" id="IPR001021">
    <property type="entry name" value="Ribosomal_bL25_long"/>
</dbReference>
<evidence type="ECO:0000256" key="4">
    <source>
        <dbReference type="ARBA" id="ARBA00023274"/>
    </source>
</evidence>
<dbReference type="AlphaFoldDB" id="A0A1F7VA27"/>
<dbReference type="InterPro" id="IPR029751">
    <property type="entry name" value="Ribosomal_L25_dom"/>
</dbReference>
<proteinExistence type="inferred from homology"/>
<dbReference type="HAMAP" id="MF_01334">
    <property type="entry name" value="Ribosomal_bL25_CTC"/>
    <property type="match status" value="1"/>
</dbReference>
<dbReference type="EMBL" id="MGEP01000012">
    <property type="protein sequence ID" value="OGL87409.1"/>
    <property type="molecule type" value="Genomic_DNA"/>
</dbReference>
<dbReference type="CDD" id="cd00495">
    <property type="entry name" value="Ribosomal_L25_TL5_CTC"/>
    <property type="match status" value="1"/>
</dbReference>
<comment type="function">
    <text evidence="5">This is one of the proteins that binds to the 5S RNA in the ribosome where it forms part of the central protuberance.</text>
</comment>
<dbReference type="NCBIfam" id="TIGR00731">
    <property type="entry name" value="bL25_bact_ctc"/>
    <property type="match status" value="1"/>
</dbReference>
<feature type="domain" description="Large ribosomal subunit protein bL25 L25" evidence="7">
    <location>
        <begin position="5"/>
        <end position="91"/>
    </location>
</feature>
<keyword evidence="2 5" id="KW-0694">RNA-binding</keyword>
<gene>
    <name evidence="5" type="primary">rplY</name>
    <name evidence="5" type="synonym">ctc</name>
    <name evidence="9" type="ORF">A3I40_02480</name>
</gene>
<feature type="region of interest" description="Disordered" evidence="6">
    <location>
        <begin position="195"/>
        <end position="236"/>
    </location>
</feature>
<reference evidence="9 10" key="1">
    <citation type="journal article" date="2016" name="Nat. Commun.">
        <title>Thousands of microbial genomes shed light on interconnected biogeochemical processes in an aquifer system.</title>
        <authorList>
            <person name="Anantharaman K."/>
            <person name="Brown C.T."/>
            <person name="Hug L.A."/>
            <person name="Sharon I."/>
            <person name="Castelle C.J."/>
            <person name="Probst A.J."/>
            <person name="Thomas B.C."/>
            <person name="Singh A."/>
            <person name="Wilkins M.J."/>
            <person name="Karaoz U."/>
            <person name="Brodie E.L."/>
            <person name="Williams K.H."/>
            <person name="Hubbard S.S."/>
            <person name="Banfield J.F."/>
        </authorList>
    </citation>
    <scope>NUCLEOTIDE SEQUENCE [LARGE SCALE GENOMIC DNA]</scope>
</reference>
<dbReference type="GO" id="GO:0022625">
    <property type="term" value="C:cytosolic large ribosomal subunit"/>
    <property type="evidence" value="ECO:0007669"/>
    <property type="project" value="TreeGrafter"/>
</dbReference>
<organism evidence="9 10">
    <name type="scientific">Candidatus Uhrbacteria bacterium RIFCSPLOWO2_02_FULL_48_12</name>
    <dbReference type="NCBI Taxonomy" id="1802407"/>
    <lineage>
        <taxon>Bacteria</taxon>
        <taxon>Candidatus Uhriibacteriota</taxon>
    </lineage>
</organism>
<dbReference type="Pfam" id="PF01386">
    <property type="entry name" value="Ribosomal_L25p"/>
    <property type="match status" value="1"/>
</dbReference>
<evidence type="ECO:0000256" key="5">
    <source>
        <dbReference type="HAMAP-Rule" id="MF_01334"/>
    </source>
</evidence>
<dbReference type="InterPro" id="IPR011035">
    <property type="entry name" value="Ribosomal_bL25/Gln-tRNA_synth"/>
</dbReference>
<dbReference type="GO" id="GO:0006412">
    <property type="term" value="P:translation"/>
    <property type="evidence" value="ECO:0007669"/>
    <property type="project" value="UniProtKB-UniRule"/>
</dbReference>
<dbReference type="InterPro" id="IPR020056">
    <property type="entry name" value="Rbsml_bL25/Gln-tRNA_synth_N"/>
</dbReference>
<sequence length="236" mass="25946">MTYSLQALVRTAQGKKSKSLLKQGLVPGIVYGHGESNRLVALKRVPFEKLFMTAGESSLVDLNIDEHPSVKVLIHEVQRHPLTGKIIHVDFYQVKMTEKITAEVPVIFDGEARAVKELGGVLVKTLDHVKVECLPQNLVHELHVDLGALNTFEDAIHVRDLRPPEGVKILIHAEDVIVKVQPPRTEEELKAELAEAPEAAAEAVPVVGKEGKEQEAEQEKETSKEAEKESGKKTGG</sequence>
<evidence type="ECO:0000313" key="9">
    <source>
        <dbReference type="EMBL" id="OGL87409.1"/>
    </source>
</evidence>
<name>A0A1F7VA27_9BACT</name>
<protein>
    <recommendedName>
        <fullName evidence="5">Large ribosomal subunit protein bL25</fullName>
    </recommendedName>
    <alternativeName>
        <fullName evidence="5">General stress protein CTC</fullName>
    </alternativeName>
</protein>
<accession>A0A1F7VA27</accession>
<dbReference type="STRING" id="1802407.A3I40_02480"/>
<evidence type="ECO:0000313" key="10">
    <source>
        <dbReference type="Proteomes" id="UP000178723"/>
    </source>
</evidence>
<dbReference type="Proteomes" id="UP000178723">
    <property type="component" value="Unassembled WGS sequence"/>
</dbReference>
<comment type="subunit">
    <text evidence="5">Part of the 50S ribosomal subunit; part of the 5S rRNA/L5/L18/L25 subcomplex. Contacts the 5S rRNA. Binds to the 5S rRNA independently of L5 and L18.</text>
</comment>
<dbReference type="Pfam" id="PF14693">
    <property type="entry name" value="Ribosomal_TL5_C"/>
    <property type="match status" value="1"/>
</dbReference>
<keyword evidence="1 5" id="KW-0699">rRNA-binding</keyword>
<comment type="similarity">
    <text evidence="5">Belongs to the bacterial ribosomal protein bL25 family. CTC subfamily.</text>
</comment>